<evidence type="ECO:0000313" key="3">
    <source>
        <dbReference type="Proteomes" id="UP000663828"/>
    </source>
</evidence>
<feature type="compositionally biased region" description="Polar residues" evidence="1">
    <location>
        <begin position="1"/>
        <end position="12"/>
    </location>
</feature>
<feature type="non-terminal residue" evidence="2">
    <location>
        <position position="1"/>
    </location>
</feature>
<feature type="region of interest" description="Disordered" evidence="1">
    <location>
        <begin position="1"/>
        <end position="31"/>
    </location>
</feature>
<accession>A0A815G9M7</accession>
<name>A0A815G9M7_ADIRI</name>
<gene>
    <name evidence="2" type="ORF">XAT740_LOCUS30670</name>
</gene>
<evidence type="ECO:0000256" key="1">
    <source>
        <dbReference type="SAM" id="MobiDB-lite"/>
    </source>
</evidence>
<keyword evidence="3" id="KW-1185">Reference proteome</keyword>
<comment type="caution">
    <text evidence="2">The sequence shown here is derived from an EMBL/GenBank/DDBJ whole genome shotgun (WGS) entry which is preliminary data.</text>
</comment>
<dbReference type="AlphaFoldDB" id="A0A815G9M7"/>
<dbReference type="Proteomes" id="UP000663828">
    <property type="component" value="Unassembled WGS sequence"/>
</dbReference>
<reference evidence="2" key="1">
    <citation type="submission" date="2021-02" db="EMBL/GenBank/DDBJ databases">
        <authorList>
            <person name="Nowell W R."/>
        </authorList>
    </citation>
    <scope>NUCLEOTIDE SEQUENCE</scope>
</reference>
<organism evidence="2 3">
    <name type="scientific">Adineta ricciae</name>
    <name type="common">Rotifer</name>
    <dbReference type="NCBI Taxonomy" id="249248"/>
    <lineage>
        <taxon>Eukaryota</taxon>
        <taxon>Metazoa</taxon>
        <taxon>Spiralia</taxon>
        <taxon>Gnathifera</taxon>
        <taxon>Rotifera</taxon>
        <taxon>Eurotatoria</taxon>
        <taxon>Bdelloidea</taxon>
        <taxon>Adinetida</taxon>
        <taxon>Adinetidae</taxon>
        <taxon>Adineta</taxon>
    </lineage>
</organism>
<evidence type="ECO:0000313" key="2">
    <source>
        <dbReference type="EMBL" id="CAF1335582.1"/>
    </source>
</evidence>
<proteinExistence type="predicted"/>
<dbReference type="EMBL" id="CAJNOR010002750">
    <property type="protein sequence ID" value="CAF1335582.1"/>
    <property type="molecule type" value="Genomic_DNA"/>
</dbReference>
<sequence length="31" mass="3422">MAEVSNESSNENDLIPEINSDENISHPIPEP</sequence>
<protein>
    <submittedName>
        <fullName evidence="2">Uncharacterized protein</fullName>
    </submittedName>
</protein>